<comment type="caution">
    <text evidence="3">The sequence shown here is derived from an EMBL/GenBank/DDBJ whole genome shotgun (WGS) entry which is preliminary data.</text>
</comment>
<keyword evidence="4" id="KW-1185">Reference proteome</keyword>
<dbReference type="PRINTS" id="PR00111">
    <property type="entry name" value="ABHYDROLASE"/>
</dbReference>
<evidence type="ECO:0000259" key="2">
    <source>
        <dbReference type="Pfam" id="PF00561"/>
    </source>
</evidence>
<dbReference type="InterPro" id="IPR029058">
    <property type="entry name" value="AB_hydrolase_fold"/>
</dbReference>
<dbReference type="InterPro" id="IPR000073">
    <property type="entry name" value="AB_hydrolase_1"/>
</dbReference>
<dbReference type="Gene3D" id="3.40.50.1820">
    <property type="entry name" value="alpha/beta hydrolase"/>
    <property type="match status" value="1"/>
</dbReference>
<evidence type="ECO:0000313" key="4">
    <source>
        <dbReference type="Proteomes" id="UP001501207"/>
    </source>
</evidence>
<dbReference type="RefSeq" id="WP_344980188.1">
    <property type="nucleotide sequence ID" value="NZ_BAABFN010000007.1"/>
</dbReference>
<dbReference type="PANTHER" id="PTHR46118:SF4">
    <property type="entry name" value="PROTEIN ABHD11"/>
    <property type="match status" value="1"/>
</dbReference>
<dbReference type="GO" id="GO:0016787">
    <property type="term" value="F:hydrolase activity"/>
    <property type="evidence" value="ECO:0007669"/>
    <property type="project" value="UniProtKB-KW"/>
</dbReference>
<proteinExistence type="predicted"/>
<accession>A0ABP8G2A8</accession>
<name>A0ABP8G2A8_9BACT</name>
<dbReference type="PANTHER" id="PTHR46118">
    <property type="entry name" value="PROTEIN ABHD11"/>
    <property type="match status" value="1"/>
</dbReference>
<reference evidence="4" key="1">
    <citation type="journal article" date="2019" name="Int. J. Syst. Evol. Microbiol.">
        <title>The Global Catalogue of Microorganisms (GCM) 10K type strain sequencing project: providing services to taxonomists for standard genome sequencing and annotation.</title>
        <authorList>
            <consortium name="The Broad Institute Genomics Platform"/>
            <consortium name="The Broad Institute Genome Sequencing Center for Infectious Disease"/>
            <person name="Wu L."/>
            <person name="Ma J."/>
        </authorList>
    </citation>
    <scope>NUCLEOTIDE SEQUENCE [LARGE SCALE GENOMIC DNA]</scope>
    <source>
        <strain evidence="4">JCM 17664</strain>
    </source>
</reference>
<dbReference type="Proteomes" id="UP001501207">
    <property type="component" value="Unassembled WGS sequence"/>
</dbReference>
<dbReference type="SUPFAM" id="SSF53474">
    <property type="entry name" value="alpha/beta-Hydrolases"/>
    <property type="match status" value="1"/>
</dbReference>
<keyword evidence="1 3" id="KW-0378">Hydrolase</keyword>
<evidence type="ECO:0000256" key="1">
    <source>
        <dbReference type="ARBA" id="ARBA00022801"/>
    </source>
</evidence>
<organism evidence="3 4">
    <name type="scientific">Compostibacter hankyongensis</name>
    <dbReference type="NCBI Taxonomy" id="1007089"/>
    <lineage>
        <taxon>Bacteria</taxon>
        <taxon>Pseudomonadati</taxon>
        <taxon>Bacteroidota</taxon>
        <taxon>Chitinophagia</taxon>
        <taxon>Chitinophagales</taxon>
        <taxon>Chitinophagaceae</taxon>
        <taxon>Compostibacter</taxon>
    </lineage>
</organism>
<sequence length="256" mass="28781">MQLFFRRHGSGQPLIVLHGLFGSADNWNTLGKKWAEHFTVYLLDQRNHGHSPHSDTWNYKAMTEDLLELMDRERLPRAHVLGHSMGGKTAMFFATAHPDRTDKLIVADMAPRYYPVHHQAILEALTTLDLSAIHTRKEAEEWVFPKVGGAGTGLFLLKNLYRQDDGFAWRFNLPVIHDNIDAAGEALPAGARFEGEALFIRGGKSNYITAEDEQQIRKMFPAAKIVTLDTGHWVHAEQPAEFGRLVLEFLASPSAG</sequence>
<evidence type="ECO:0000313" key="3">
    <source>
        <dbReference type="EMBL" id="GAA4315555.1"/>
    </source>
</evidence>
<gene>
    <name evidence="3" type="ORF">GCM10023143_26990</name>
</gene>
<protein>
    <submittedName>
        <fullName evidence="3">Alpha/beta fold hydrolase</fullName>
    </submittedName>
</protein>
<dbReference type="Pfam" id="PF00561">
    <property type="entry name" value="Abhydrolase_1"/>
    <property type="match status" value="1"/>
</dbReference>
<feature type="domain" description="AB hydrolase-1" evidence="2">
    <location>
        <begin position="13"/>
        <end position="107"/>
    </location>
</feature>
<dbReference type="EMBL" id="BAABFN010000007">
    <property type="protein sequence ID" value="GAA4315555.1"/>
    <property type="molecule type" value="Genomic_DNA"/>
</dbReference>